<feature type="domain" description="DUF6532" evidence="2">
    <location>
        <begin position="343"/>
        <end position="553"/>
    </location>
</feature>
<dbReference type="AlphaFoldDB" id="S7PT86"/>
<feature type="region of interest" description="Disordered" evidence="1">
    <location>
        <begin position="207"/>
        <end position="251"/>
    </location>
</feature>
<dbReference type="eggNOG" id="ENOG502RCQP">
    <property type="taxonomic scope" value="Eukaryota"/>
</dbReference>
<sequence>MVVAVWIQARQSSQTQGRKRAGSLMAPTDANQTKKTKKVGNAAEKPPTAPATKTRPYKPAVIESDSAESEAPSDADDVEGDEDIEDHEANAVESDDERLMRLPAGSLAAALESEAPLFHGAEYPSDDDYDPVLHAPPKMHRKSSASSFNSSIVSVPDVDDPNDEVPSAMTHHPSVHSLGSGGHAGQTLDYKSVKPAKLKHIPKAPNAIDLFNTDDHVTDRAGGKSKPQPRKDLEKNPELSSQTAFTYRGKPAKKLKSKYERAHEAEAPVWDEPSDLDIEHDVEQRKSSSKKSVIRAQRAQDYHTDSDESDSARVMTALTFNSRGKLNLTAQTVEIQAIARGGIDRIHIQIITEHSYPDIGKRNQVALKACIRAAEDLGPHYKPILVRLRDETQVVFRKAVADIADGRISGIRRDVKGIASGHCVGHYGLKQDSKTYIENLLDAQRYVFAGDHKSTPSRVNYKLPWRQDAVVAIMRQAFFTGKNNFALTHPSLFVSSFKDREDEREVPEGMVALVCTAIHACIDEWRTGTHVPEDFSSNNWAETYDIHKSMLRSVRESGPRFYHETMHYLYDQAMTSTRNGIAIDAQQPNALSLMDLSGLD</sequence>
<dbReference type="OrthoDB" id="3214739at2759"/>
<evidence type="ECO:0000313" key="4">
    <source>
        <dbReference type="Proteomes" id="UP000030669"/>
    </source>
</evidence>
<name>S7PT86_GLOTA</name>
<dbReference type="EMBL" id="KB469314">
    <property type="protein sequence ID" value="EPQ50618.1"/>
    <property type="molecule type" value="Genomic_DNA"/>
</dbReference>
<gene>
    <name evidence="3" type="ORF">GLOTRDRAFT_133729</name>
</gene>
<feature type="compositionally biased region" description="Acidic residues" evidence="1">
    <location>
        <begin position="65"/>
        <end position="86"/>
    </location>
</feature>
<dbReference type="Pfam" id="PF20149">
    <property type="entry name" value="DUF6532"/>
    <property type="match status" value="1"/>
</dbReference>
<protein>
    <recommendedName>
        <fullName evidence="2">DUF6532 domain-containing protein</fullName>
    </recommendedName>
</protein>
<feature type="region of interest" description="Disordered" evidence="1">
    <location>
        <begin position="119"/>
        <end position="188"/>
    </location>
</feature>
<dbReference type="Proteomes" id="UP000030669">
    <property type="component" value="Unassembled WGS sequence"/>
</dbReference>
<feature type="compositionally biased region" description="Basic and acidic residues" evidence="1">
    <location>
        <begin position="213"/>
        <end position="222"/>
    </location>
</feature>
<feature type="region of interest" description="Disordered" evidence="1">
    <location>
        <begin position="1"/>
        <end position="99"/>
    </location>
</feature>
<dbReference type="HOGENOM" id="CLU_031984_0_0_1"/>
<dbReference type="RefSeq" id="XP_007870892.1">
    <property type="nucleotide sequence ID" value="XM_007872701.1"/>
</dbReference>
<feature type="compositionally biased region" description="Low complexity" evidence="1">
    <location>
        <begin position="42"/>
        <end position="64"/>
    </location>
</feature>
<feature type="compositionally biased region" description="Low complexity" evidence="1">
    <location>
        <begin position="144"/>
        <end position="156"/>
    </location>
</feature>
<dbReference type="InterPro" id="IPR045341">
    <property type="entry name" value="DUF6532"/>
</dbReference>
<proteinExistence type="predicted"/>
<reference evidence="3 4" key="1">
    <citation type="journal article" date="2012" name="Science">
        <title>The Paleozoic origin of enzymatic lignin decomposition reconstructed from 31 fungal genomes.</title>
        <authorList>
            <person name="Floudas D."/>
            <person name="Binder M."/>
            <person name="Riley R."/>
            <person name="Barry K."/>
            <person name="Blanchette R.A."/>
            <person name="Henrissat B."/>
            <person name="Martinez A.T."/>
            <person name="Otillar R."/>
            <person name="Spatafora J.W."/>
            <person name="Yadav J.S."/>
            <person name="Aerts A."/>
            <person name="Benoit I."/>
            <person name="Boyd A."/>
            <person name="Carlson A."/>
            <person name="Copeland A."/>
            <person name="Coutinho P.M."/>
            <person name="de Vries R.P."/>
            <person name="Ferreira P."/>
            <person name="Findley K."/>
            <person name="Foster B."/>
            <person name="Gaskell J."/>
            <person name="Glotzer D."/>
            <person name="Gorecki P."/>
            <person name="Heitman J."/>
            <person name="Hesse C."/>
            <person name="Hori C."/>
            <person name="Igarashi K."/>
            <person name="Jurgens J.A."/>
            <person name="Kallen N."/>
            <person name="Kersten P."/>
            <person name="Kohler A."/>
            <person name="Kuees U."/>
            <person name="Kumar T.K.A."/>
            <person name="Kuo A."/>
            <person name="LaButti K."/>
            <person name="Larrondo L.F."/>
            <person name="Lindquist E."/>
            <person name="Ling A."/>
            <person name="Lombard V."/>
            <person name="Lucas S."/>
            <person name="Lundell T."/>
            <person name="Martin R."/>
            <person name="McLaughlin D.J."/>
            <person name="Morgenstern I."/>
            <person name="Morin E."/>
            <person name="Murat C."/>
            <person name="Nagy L.G."/>
            <person name="Nolan M."/>
            <person name="Ohm R.A."/>
            <person name="Patyshakuliyeva A."/>
            <person name="Rokas A."/>
            <person name="Ruiz-Duenas F.J."/>
            <person name="Sabat G."/>
            <person name="Salamov A."/>
            <person name="Samejima M."/>
            <person name="Schmutz J."/>
            <person name="Slot J.C."/>
            <person name="St John F."/>
            <person name="Stenlid J."/>
            <person name="Sun H."/>
            <person name="Sun S."/>
            <person name="Syed K."/>
            <person name="Tsang A."/>
            <person name="Wiebenga A."/>
            <person name="Young D."/>
            <person name="Pisabarro A."/>
            <person name="Eastwood D.C."/>
            <person name="Martin F."/>
            <person name="Cullen D."/>
            <person name="Grigoriev I.V."/>
            <person name="Hibbett D.S."/>
        </authorList>
    </citation>
    <scope>NUCLEOTIDE SEQUENCE [LARGE SCALE GENOMIC DNA]</scope>
    <source>
        <strain evidence="3 4">ATCC 11539</strain>
    </source>
</reference>
<evidence type="ECO:0000313" key="3">
    <source>
        <dbReference type="EMBL" id="EPQ50618.1"/>
    </source>
</evidence>
<accession>S7PT86</accession>
<dbReference type="GeneID" id="19302777"/>
<evidence type="ECO:0000256" key="1">
    <source>
        <dbReference type="SAM" id="MobiDB-lite"/>
    </source>
</evidence>
<keyword evidence="4" id="KW-1185">Reference proteome</keyword>
<feature type="region of interest" description="Disordered" evidence="1">
    <location>
        <begin position="281"/>
        <end position="310"/>
    </location>
</feature>
<organism evidence="3 4">
    <name type="scientific">Gloeophyllum trabeum (strain ATCC 11539 / FP-39264 / Madison 617)</name>
    <name type="common">Brown rot fungus</name>
    <dbReference type="NCBI Taxonomy" id="670483"/>
    <lineage>
        <taxon>Eukaryota</taxon>
        <taxon>Fungi</taxon>
        <taxon>Dikarya</taxon>
        <taxon>Basidiomycota</taxon>
        <taxon>Agaricomycotina</taxon>
        <taxon>Agaricomycetes</taxon>
        <taxon>Gloeophyllales</taxon>
        <taxon>Gloeophyllaceae</taxon>
        <taxon>Gloeophyllum</taxon>
    </lineage>
</organism>
<dbReference type="OMA" id="HGSMANT"/>
<dbReference type="KEGG" id="gtr:GLOTRDRAFT_133729"/>
<evidence type="ECO:0000259" key="2">
    <source>
        <dbReference type="Pfam" id="PF20149"/>
    </source>
</evidence>